<accession>A0A067QB50</accession>
<dbReference type="InterPro" id="IPR017441">
    <property type="entry name" value="Protein_kinase_ATP_BS"/>
</dbReference>
<keyword evidence="7" id="KW-1185">Reference proteome</keyword>
<name>A0A067QB50_9AGAM</name>
<evidence type="ECO:0000256" key="3">
    <source>
        <dbReference type="PROSITE-ProRule" id="PRU10141"/>
    </source>
</evidence>
<dbReference type="FunFam" id="1.10.510.10:FF:000571">
    <property type="entry name" value="Maternal embryonic leucine zipper kinase"/>
    <property type="match status" value="1"/>
</dbReference>
<dbReference type="Proteomes" id="UP000027265">
    <property type="component" value="Unassembled WGS sequence"/>
</dbReference>
<evidence type="ECO:0000313" key="6">
    <source>
        <dbReference type="EMBL" id="KDQ63370.1"/>
    </source>
</evidence>
<dbReference type="SUPFAM" id="SSF56112">
    <property type="entry name" value="Protein kinase-like (PK-like)"/>
    <property type="match status" value="1"/>
</dbReference>
<feature type="domain" description="Protein kinase" evidence="5">
    <location>
        <begin position="156"/>
        <end position="439"/>
    </location>
</feature>
<dbReference type="InParanoid" id="A0A067QB50"/>
<keyword evidence="4" id="KW-0418">Kinase</keyword>
<dbReference type="SMART" id="SM00220">
    <property type="entry name" value="S_TKc"/>
    <property type="match status" value="1"/>
</dbReference>
<dbReference type="PANTHER" id="PTHR24346:SF75">
    <property type="entry name" value="AURORA KINASE"/>
    <property type="match status" value="1"/>
</dbReference>
<dbReference type="InterPro" id="IPR000719">
    <property type="entry name" value="Prot_kinase_dom"/>
</dbReference>
<dbReference type="GO" id="GO:0035556">
    <property type="term" value="P:intracellular signal transduction"/>
    <property type="evidence" value="ECO:0007669"/>
    <property type="project" value="TreeGrafter"/>
</dbReference>
<comment type="similarity">
    <text evidence="4">Belongs to the protein kinase superfamily.</text>
</comment>
<feature type="binding site" evidence="3">
    <location>
        <position position="185"/>
    </location>
    <ligand>
        <name>ATP</name>
        <dbReference type="ChEBI" id="CHEBI:30616"/>
    </ligand>
</feature>
<dbReference type="PROSITE" id="PS50011">
    <property type="entry name" value="PROTEIN_KINASE_DOM"/>
    <property type="match status" value="1"/>
</dbReference>
<dbReference type="AlphaFoldDB" id="A0A067QB50"/>
<dbReference type="Gene3D" id="2.60.200.20">
    <property type="match status" value="1"/>
</dbReference>
<sequence length="454" mass="50833">MALITPGHPSRNRPARALTFRRIYAPNSLPQTETDEETVPETTLWLVRLLTRLFVKAAVLSISKPLTIGRNPATWVQGSEGGIIVSCQDMSTNGILINGHKIRGTSVLLMDGDTLEIPNSQIFKCVHLWKQHLEKSRIFDPTPPQQLTYKRIGSYTVTSHCLGSGSFASVYVAIDGTAHRQVACKIMKMKSGSERRQVKTEVKILKKLNHPNINRIYEVDDQEKFIHIFLQLCTGGDLFTYITSQRQLCEGEAQYIMFQILKGLQYIHDRTISHRDLKPENILLYAPGAYPRIQIADFGLARLQSYQETLTACGTVAYLPPEGIAALDHPDKAYLGMPSDCWSVGVTLYIMLSCVQVILSQVISSPLPRRLIAITVADIPSTARQLRSILGMLILKTFPSQIFRHPRASMAVVARLRPVPKANSAEESQRTESLHMSFLLMIPCGNHCPTVRIY</sequence>
<dbReference type="PANTHER" id="PTHR24346">
    <property type="entry name" value="MAP/MICROTUBULE AFFINITY-REGULATING KINASE"/>
    <property type="match status" value="1"/>
</dbReference>
<protein>
    <recommendedName>
        <fullName evidence="5">Protein kinase domain-containing protein</fullName>
    </recommendedName>
</protein>
<keyword evidence="1 3" id="KW-0547">Nucleotide-binding</keyword>
<evidence type="ECO:0000256" key="4">
    <source>
        <dbReference type="RuleBase" id="RU000304"/>
    </source>
</evidence>
<dbReference type="OrthoDB" id="40902at2759"/>
<dbReference type="FunCoup" id="A0A067QB50">
    <property type="interactions" value="163"/>
</dbReference>
<dbReference type="InterPro" id="IPR011009">
    <property type="entry name" value="Kinase-like_dom_sf"/>
</dbReference>
<dbReference type="GO" id="GO:0004674">
    <property type="term" value="F:protein serine/threonine kinase activity"/>
    <property type="evidence" value="ECO:0007669"/>
    <property type="project" value="UniProtKB-KW"/>
</dbReference>
<evidence type="ECO:0000256" key="2">
    <source>
        <dbReference type="ARBA" id="ARBA00022840"/>
    </source>
</evidence>
<dbReference type="PROSITE" id="PS00107">
    <property type="entry name" value="PROTEIN_KINASE_ATP"/>
    <property type="match status" value="1"/>
</dbReference>
<evidence type="ECO:0000259" key="5">
    <source>
        <dbReference type="PROSITE" id="PS50011"/>
    </source>
</evidence>
<dbReference type="EMBL" id="KL197710">
    <property type="protein sequence ID" value="KDQ63370.1"/>
    <property type="molecule type" value="Genomic_DNA"/>
</dbReference>
<dbReference type="GO" id="GO:0005524">
    <property type="term" value="F:ATP binding"/>
    <property type="evidence" value="ECO:0007669"/>
    <property type="project" value="UniProtKB-UniRule"/>
</dbReference>
<evidence type="ECO:0000256" key="1">
    <source>
        <dbReference type="ARBA" id="ARBA00022741"/>
    </source>
</evidence>
<dbReference type="Gene3D" id="1.10.510.10">
    <property type="entry name" value="Transferase(Phosphotransferase) domain 1"/>
    <property type="match status" value="1"/>
</dbReference>
<keyword evidence="2 3" id="KW-0067">ATP-binding</keyword>
<reference evidence="7" key="1">
    <citation type="journal article" date="2014" name="Proc. Natl. Acad. Sci. U.S.A.">
        <title>Extensive sampling of basidiomycete genomes demonstrates inadequacy of the white-rot/brown-rot paradigm for wood decay fungi.</title>
        <authorList>
            <person name="Riley R."/>
            <person name="Salamov A.A."/>
            <person name="Brown D.W."/>
            <person name="Nagy L.G."/>
            <person name="Floudas D."/>
            <person name="Held B.W."/>
            <person name="Levasseur A."/>
            <person name="Lombard V."/>
            <person name="Morin E."/>
            <person name="Otillar R."/>
            <person name="Lindquist E.A."/>
            <person name="Sun H."/>
            <person name="LaButti K.M."/>
            <person name="Schmutz J."/>
            <person name="Jabbour D."/>
            <person name="Luo H."/>
            <person name="Baker S.E."/>
            <person name="Pisabarro A.G."/>
            <person name="Walton J.D."/>
            <person name="Blanchette R.A."/>
            <person name="Henrissat B."/>
            <person name="Martin F."/>
            <person name="Cullen D."/>
            <person name="Hibbett D.S."/>
            <person name="Grigoriev I.V."/>
        </authorList>
    </citation>
    <scope>NUCLEOTIDE SEQUENCE [LARGE SCALE GENOMIC DNA]</scope>
    <source>
        <strain evidence="7">MUCL 33604</strain>
    </source>
</reference>
<dbReference type="InterPro" id="IPR008271">
    <property type="entry name" value="Ser/Thr_kinase_AS"/>
</dbReference>
<gene>
    <name evidence="6" type="ORF">JAAARDRAFT_169119</name>
</gene>
<keyword evidence="4" id="KW-0808">Transferase</keyword>
<dbReference type="PROSITE" id="PS00108">
    <property type="entry name" value="PROTEIN_KINASE_ST"/>
    <property type="match status" value="1"/>
</dbReference>
<dbReference type="STRING" id="933084.A0A067QB50"/>
<keyword evidence="4" id="KW-0723">Serine/threonine-protein kinase</keyword>
<dbReference type="SUPFAM" id="SSF49879">
    <property type="entry name" value="SMAD/FHA domain"/>
    <property type="match status" value="1"/>
</dbReference>
<dbReference type="GO" id="GO:0005737">
    <property type="term" value="C:cytoplasm"/>
    <property type="evidence" value="ECO:0007669"/>
    <property type="project" value="TreeGrafter"/>
</dbReference>
<evidence type="ECO:0000313" key="7">
    <source>
        <dbReference type="Proteomes" id="UP000027265"/>
    </source>
</evidence>
<organism evidence="6 7">
    <name type="scientific">Jaapia argillacea MUCL 33604</name>
    <dbReference type="NCBI Taxonomy" id="933084"/>
    <lineage>
        <taxon>Eukaryota</taxon>
        <taxon>Fungi</taxon>
        <taxon>Dikarya</taxon>
        <taxon>Basidiomycota</taxon>
        <taxon>Agaricomycotina</taxon>
        <taxon>Agaricomycetes</taxon>
        <taxon>Agaricomycetidae</taxon>
        <taxon>Jaapiales</taxon>
        <taxon>Jaapiaceae</taxon>
        <taxon>Jaapia</taxon>
    </lineage>
</organism>
<dbReference type="InterPro" id="IPR008984">
    <property type="entry name" value="SMAD_FHA_dom_sf"/>
</dbReference>
<proteinExistence type="inferred from homology"/>
<dbReference type="Pfam" id="PF00069">
    <property type="entry name" value="Pkinase"/>
    <property type="match status" value="1"/>
</dbReference>
<dbReference type="HOGENOM" id="CLU_602781_0_0_1"/>